<evidence type="ECO:0000256" key="1">
    <source>
        <dbReference type="ARBA" id="ARBA00023015"/>
    </source>
</evidence>
<comment type="caution">
    <text evidence="5">The sequence shown here is derived from an EMBL/GenBank/DDBJ whole genome shotgun (WGS) entry which is preliminary data.</text>
</comment>
<evidence type="ECO:0000256" key="3">
    <source>
        <dbReference type="ARBA" id="ARBA00023163"/>
    </source>
</evidence>
<dbReference type="InterPro" id="IPR035472">
    <property type="entry name" value="RpiR-like_SIS"/>
</dbReference>
<evidence type="ECO:0000259" key="4">
    <source>
        <dbReference type="PROSITE" id="PS51071"/>
    </source>
</evidence>
<dbReference type="InterPro" id="IPR036388">
    <property type="entry name" value="WH-like_DNA-bd_sf"/>
</dbReference>
<dbReference type="InterPro" id="IPR000281">
    <property type="entry name" value="HTH_RpiR"/>
</dbReference>
<dbReference type="EMBL" id="JAFREM010000004">
    <property type="protein sequence ID" value="MBO1305050.1"/>
    <property type="molecule type" value="Genomic_DNA"/>
</dbReference>
<accession>A0ABS3L602</accession>
<dbReference type="InterPro" id="IPR001347">
    <property type="entry name" value="SIS_dom"/>
</dbReference>
<evidence type="ECO:0000313" key="6">
    <source>
        <dbReference type="Proteomes" id="UP000664601"/>
    </source>
</evidence>
<gene>
    <name evidence="5" type="ORF">JZO70_02675</name>
</gene>
<dbReference type="Gene3D" id="3.40.50.10490">
    <property type="entry name" value="Glucose-6-phosphate isomerase like protein, domain 1"/>
    <property type="match status" value="1"/>
</dbReference>
<reference evidence="5 6" key="1">
    <citation type="submission" date="2021-03" db="EMBL/GenBank/DDBJ databases">
        <title>Enterococcal diversity collection.</title>
        <authorList>
            <person name="Gilmore M.S."/>
            <person name="Schwartzman J."/>
            <person name="Van Tyne D."/>
            <person name="Martin M."/>
            <person name="Earl A.M."/>
            <person name="Manson A.L."/>
            <person name="Straub T."/>
            <person name="Salamzade R."/>
            <person name="Saavedra J."/>
            <person name="Lebreton F."/>
            <person name="Prichula J."/>
            <person name="Schaufler K."/>
            <person name="Gaca A."/>
            <person name="Sgardioli B."/>
            <person name="Wagenaar J."/>
            <person name="Strong T."/>
        </authorList>
    </citation>
    <scope>NUCLEOTIDE SEQUENCE [LARGE SCALE GENOMIC DNA]</scope>
    <source>
        <strain evidence="5 6">669A</strain>
    </source>
</reference>
<proteinExistence type="predicted"/>
<keyword evidence="1" id="KW-0805">Transcription regulation</keyword>
<dbReference type="Pfam" id="PF01380">
    <property type="entry name" value="SIS"/>
    <property type="match status" value="1"/>
</dbReference>
<keyword evidence="3" id="KW-0804">Transcription</keyword>
<dbReference type="CDD" id="cd05013">
    <property type="entry name" value="SIS_RpiR"/>
    <property type="match status" value="1"/>
</dbReference>
<dbReference type="PANTHER" id="PTHR30514:SF1">
    <property type="entry name" value="HTH-TYPE TRANSCRIPTIONAL REGULATOR HEXR-RELATED"/>
    <property type="match status" value="1"/>
</dbReference>
<name>A0ABS3L602_9ENTE</name>
<dbReference type="RefSeq" id="WP_207671994.1">
    <property type="nucleotide sequence ID" value="NZ_JAFREM010000004.1"/>
</dbReference>
<dbReference type="Gene3D" id="1.10.10.10">
    <property type="entry name" value="Winged helix-like DNA-binding domain superfamily/Winged helix DNA-binding domain"/>
    <property type="match status" value="1"/>
</dbReference>
<dbReference type="SUPFAM" id="SSF53697">
    <property type="entry name" value="SIS domain"/>
    <property type="match status" value="1"/>
</dbReference>
<dbReference type="InterPro" id="IPR046348">
    <property type="entry name" value="SIS_dom_sf"/>
</dbReference>
<dbReference type="InterPro" id="IPR009057">
    <property type="entry name" value="Homeodomain-like_sf"/>
</dbReference>
<dbReference type="Pfam" id="PF01418">
    <property type="entry name" value="HTH_6"/>
    <property type="match status" value="1"/>
</dbReference>
<feature type="domain" description="HTH rpiR-type" evidence="4">
    <location>
        <begin position="1"/>
        <end position="77"/>
    </location>
</feature>
<organism evidence="5 6">
    <name type="scientific">Candidatus Enterococcus moelleringii</name>
    <dbReference type="NCBI Taxonomy" id="2815325"/>
    <lineage>
        <taxon>Bacteria</taxon>
        <taxon>Bacillati</taxon>
        <taxon>Bacillota</taxon>
        <taxon>Bacilli</taxon>
        <taxon>Lactobacillales</taxon>
        <taxon>Enterococcaceae</taxon>
        <taxon>Enterococcus</taxon>
    </lineage>
</organism>
<evidence type="ECO:0000313" key="5">
    <source>
        <dbReference type="EMBL" id="MBO1305050.1"/>
    </source>
</evidence>
<dbReference type="PANTHER" id="PTHR30514">
    <property type="entry name" value="GLUCOKINASE"/>
    <property type="match status" value="1"/>
</dbReference>
<dbReference type="PROSITE" id="PS51071">
    <property type="entry name" value="HTH_RPIR"/>
    <property type="match status" value="1"/>
</dbReference>
<protein>
    <submittedName>
        <fullName evidence="5">MurR/RpiR family transcriptional regulator</fullName>
    </submittedName>
</protein>
<dbReference type="Proteomes" id="UP000664601">
    <property type="component" value="Unassembled WGS sequence"/>
</dbReference>
<dbReference type="SUPFAM" id="SSF46689">
    <property type="entry name" value="Homeodomain-like"/>
    <property type="match status" value="1"/>
</dbReference>
<keyword evidence="6" id="KW-1185">Reference proteome</keyword>
<evidence type="ECO:0000256" key="2">
    <source>
        <dbReference type="ARBA" id="ARBA00023125"/>
    </source>
</evidence>
<sequence length="251" mass="28411">MNFDQHIKVNYEALSENEQEMIYYIRNHRQEVIKLSIVELGDLLLSSKSSVLRLAKKLGFRGFSDMKYSIEESLMQSTIAPTDLVASLKKEIDQTFQYAEQTNFQPLLDKIKQANQLHLYATGFTQNNYTKDFSNDLFLSGRPNFLISGETNFEMISHTLTAEDLVIVTSLGGDTPAIKNTIRNLEMNKVPICSITSFGKSFLSEAADFQLYYEITDLPSPVVSGGSSMVGLNIILAILARKYREFVLFDE</sequence>
<keyword evidence="2" id="KW-0238">DNA-binding</keyword>
<dbReference type="InterPro" id="IPR047640">
    <property type="entry name" value="RpiR-like"/>
</dbReference>